<evidence type="ECO:0000313" key="3">
    <source>
        <dbReference type="EMBL" id="KAK5044769.1"/>
    </source>
</evidence>
<dbReference type="RefSeq" id="XP_064700420.1">
    <property type="nucleotide sequence ID" value="XM_064853962.1"/>
</dbReference>
<comment type="caution">
    <text evidence="3">The sequence shown here is derived from an EMBL/GenBank/DDBJ whole genome shotgun (WGS) entry which is preliminary data.</text>
</comment>
<evidence type="ECO:0000259" key="2">
    <source>
        <dbReference type="PROSITE" id="PS50063"/>
    </source>
</evidence>
<feature type="compositionally biased region" description="Basic and acidic residues" evidence="1">
    <location>
        <begin position="267"/>
        <end position="292"/>
    </location>
</feature>
<name>A0AAV9MT09_9EURO</name>
<dbReference type="InterPro" id="IPR003093">
    <property type="entry name" value="Bcl2_BH4"/>
</dbReference>
<feature type="compositionally biased region" description="Low complexity" evidence="1">
    <location>
        <begin position="483"/>
        <end position="495"/>
    </location>
</feature>
<dbReference type="GeneID" id="89978583"/>
<gene>
    <name evidence="3" type="ORF">LTR84_010425</name>
</gene>
<dbReference type="EMBL" id="JAVRRD010000043">
    <property type="protein sequence ID" value="KAK5044769.1"/>
    <property type="molecule type" value="Genomic_DNA"/>
</dbReference>
<evidence type="ECO:0000256" key="1">
    <source>
        <dbReference type="SAM" id="MobiDB-lite"/>
    </source>
</evidence>
<evidence type="ECO:0000313" key="4">
    <source>
        <dbReference type="Proteomes" id="UP001358417"/>
    </source>
</evidence>
<feature type="compositionally biased region" description="Basic residues" evidence="1">
    <location>
        <begin position="394"/>
        <end position="403"/>
    </location>
</feature>
<feature type="compositionally biased region" description="Basic and acidic residues" evidence="1">
    <location>
        <begin position="356"/>
        <end position="376"/>
    </location>
</feature>
<feature type="compositionally biased region" description="Basic residues" evidence="1">
    <location>
        <begin position="293"/>
        <end position="305"/>
    </location>
</feature>
<proteinExistence type="predicted"/>
<organism evidence="3 4">
    <name type="scientific">Exophiala bonariae</name>
    <dbReference type="NCBI Taxonomy" id="1690606"/>
    <lineage>
        <taxon>Eukaryota</taxon>
        <taxon>Fungi</taxon>
        <taxon>Dikarya</taxon>
        <taxon>Ascomycota</taxon>
        <taxon>Pezizomycotina</taxon>
        <taxon>Eurotiomycetes</taxon>
        <taxon>Chaetothyriomycetidae</taxon>
        <taxon>Chaetothyriales</taxon>
        <taxon>Herpotrichiellaceae</taxon>
        <taxon>Exophiala</taxon>
    </lineage>
</organism>
<feature type="compositionally biased region" description="Basic and acidic residues" evidence="1">
    <location>
        <begin position="384"/>
        <end position="393"/>
    </location>
</feature>
<dbReference type="GO" id="GO:0042981">
    <property type="term" value="P:regulation of apoptotic process"/>
    <property type="evidence" value="ECO:0007669"/>
    <property type="project" value="InterPro"/>
</dbReference>
<feature type="compositionally biased region" description="Basic and acidic residues" evidence="1">
    <location>
        <begin position="306"/>
        <end position="319"/>
    </location>
</feature>
<feature type="region of interest" description="Disordered" evidence="1">
    <location>
        <begin position="212"/>
        <end position="499"/>
    </location>
</feature>
<reference evidence="3 4" key="1">
    <citation type="submission" date="2023-08" db="EMBL/GenBank/DDBJ databases">
        <title>Black Yeasts Isolated from many extreme environments.</title>
        <authorList>
            <person name="Coleine C."/>
            <person name="Stajich J.E."/>
            <person name="Selbmann L."/>
        </authorList>
    </citation>
    <scope>NUCLEOTIDE SEQUENCE [LARGE SCALE GENOMIC DNA]</scope>
    <source>
        <strain evidence="3 4">CCFEE 5792</strain>
    </source>
</reference>
<feature type="domain" description="Apoptosis regulator Bcl-2 family BH4" evidence="2">
    <location>
        <begin position="74"/>
        <end position="93"/>
    </location>
</feature>
<accession>A0AAV9MT09</accession>
<sequence>MEHHPSRDHFIPVDPGGGIEILDDPYFEDDYRDSAVYEERRPQAQHRMSALSIHDDQEFEEVRPRKERVKAMVDRKVSPDYLYYRLTKNGDDWSRAFKDEISAPIEQIEKKAREKRGSDGTVLEQMSRMSHMRRGQIENILERANDMETGSARWEVAYIKAKKLLSGKKTKAVVVPEMEIILARTKKPIKPRQKSNTAEFVDLRETYEIRPKKEKRYTQDNYSHGRKDSGLAMLSDPITNLPLFDRDGRPIDENGPVQFTGLPPQIPRDKPLGAKLDEPKEKDKNKDKDDKKGGKRDKSQKRSKSREKFHDHENGHDPDVVVVPEGEFDGDAPPIEGMFGEVKDDKRGRRGKSPHGHHDQHDDHYQHPEVVGDPRRSHSRRRQGGHEGEYREKSTHRREKSRHRGDSVHFPNRHTQQYFDGSSVSSGGSDASHYGYEYDATSSNTSIGTHGIPRRGSLVRREARPDVVYKEHRRGPSGPVRHSSYSSEPPRYYSDPPIPRYHEEAHYVKPGRTPRDTFVVYPRPAEGRHERPIFVRQSTMPIRIPEDRQLIYDAPVPYQSARDLVPVQHHYNEQPPLARRNSELPPVLLYPNEDRDVHHPNVLEHQSGNIESYQRERIREEYLSNKEREMDERERELSIREEVARRMRRDSRDDDRDFNVRDKRRASRIAVDRYGQEYFID</sequence>
<keyword evidence="4" id="KW-1185">Reference proteome</keyword>
<dbReference type="AlphaFoldDB" id="A0AAV9MT09"/>
<feature type="compositionally biased region" description="Basic and acidic residues" evidence="1">
    <location>
        <begin position="459"/>
        <end position="470"/>
    </location>
</feature>
<dbReference type="Proteomes" id="UP001358417">
    <property type="component" value="Unassembled WGS sequence"/>
</dbReference>
<protein>
    <recommendedName>
        <fullName evidence="2">Apoptosis regulator Bcl-2 family BH4 domain-containing protein</fullName>
    </recommendedName>
</protein>
<dbReference type="PROSITE" id="PS50063">
    <property type="entry name" value="BH4_2"/>
    <property type="match status" value="1"/>
</dbReference>